<dbReference type="Proteomes" id="UP000230837">
    <property type="component" value="Unassembled WGS sequence"/>
</dbReference>
<dbReference type="InterPro" id="IPR036866">
    <property type="entry name" value="RibonucZ/Hydroxyglut_hydro"/>
</dbReference>
<feature type="non-terminal residue" evidence="1">
    <location>
        <position position="135"/>
    </location>
</feature>
<dbReference type="Pfam" id="PF13483">
    <property type="entry name" value="Lactamase_B_3"/>
    <property type="match status" value="1"/>
</dbReference>
<organism evidence="1 2">
    <name type="scientific">Candidatus Kaiserbacteria bacterium CG_4_8_14_3_um_filter_38_9</name>
    <dbReference type="NCBI Taxonomy" id="1974599"/>
    <lineage>
        <taxon>Bacteria</taxon>
        <taxon>Candidatus Kaiseribacteriota</taxon>
    </lineage>
</organism>
<name>A0A2M7INR7_9BACT</name>
<accession>A0A2M7INR7</accession>
<sequence>MVITYHGGQCFKVSFGSITLAFDPIAKESKLTTVKFGSDVAFVSLNHPNFNGVNQVTLGNKQPFVVSGPGEYEIGEVIVHAYGVKTTYENVEHFNTIYQVRLEEMNLVFLGALGSPEIDSKILSEFSDIDILFIP</sequence>
<dbReference type="Gene3D" id="3.60.15.10">
    <property type="entry name" value="Ribonuclease Z/Hydroxyacylglutathione hydrolase-like"/>
    <property type="match status" value="1"/>
</dbReference>
<dbReference type="AlphaFoldDB" id="A0A2M7INR7"/>
<dbReference type="EMBL" id="PFHR01000122">
    <property type="protein sequence ID" value="PIW96940.1"/>
    <property type="molecule type" value="Genomic_DNA"/>
</dbReference>
<comment type="caution">
    <text evidence="1">The sequence shown here is derived from an EMBL/GenBank/DDBJ whole genome shotgun (WGS) entry which is preliminary data.</text>
</comment>
<evidence type="ECO:0000313" key="2">
    <source>
        <dbReference type="Proteomes" id="UP000230837"/>
    </source>
</evidence>
<reference evidence="2" key="1">
    <citation type="submission" date="2017-09" db="EMBL/GenBank/DDBJ databases">
        <title>Depth-based differentiation of microbial function through sediment-hosted aquifers and enrichment of novel symbionts in the deep terrestrial subsurface.</title>
        <authorList>
            <person name="Probst A.J."/>
            <person name="Ladd B."/>
            <person name="Jarett J.K."/>
            <person name="Geller-Mcgrath D.E."/>
            <person name="Sieber C.M.K."/>
            <person name="Emerson J.B."/>
            <person name="Anantharaman K."/>
            <person name="Thomas B.C."/>
            <person name="Malmstrom R."/>
            <person name="Stieglmeier M."/>
            <person name="Klingl A."/>
            <person name="Woyke T."/>
            <person name="Ryan C.M."/>
            <person name="Banfield J.F."/>
        </authorList>
    </citation>
    <scope>NUCLEOTIDE SEQUENCE [LARGE SCALE GENOMIC DNA]</scope>
</reference>
<evidence type="ECO:0000313" key="1">
    <source>
        <dbReference type="EMBL" id="PIW96940.1"/>
    </source>
</evidence>
<proteinExistence type="predicted"/>
<evidence type="ECO:0008006" key="3">
    <source>
        <dbReference type="Google" id="ProtNLM"/>
    </source>
</evidence>
<protein>
    <recommendedName>
        <fullName evidence="3">Lactamase</fullName>
    </recommendedName>
</protein>
<gene>
    <name evidence="1" type="ORF">COZ82_02280</name>
</gene>